<proteinExistence type="predicted"/>
<gene>
    <name evidence="1" type="ORF">HMPREF1863_01093</name>
</gene>
<dbReference type="PATRIC" id="fig|755172.3.peg.1051"/>
<dbReference type="Proteomes" id="UP000070442">
    <property type="component" value="Unassembled WGS sequence"/>
</dbReference>
<comment type="caution">
    <text evidence="1">The sequence shown here is derived from an EMBL/GenBank/DDBJ whole genome shotgun (WGS) entry which is preliminary data.</text>
</comment>
<name>A0A134AF81_9FIRM</name>
<sequence>MKKSDRLGRRILPIESPYRALLLEILGMRPTSIATPIRCANLAPIGLGLHNGLSGLYG</sequence>
<evidence type="ECO:0000313" key="1">
    <source>
        <dbReference type="EMBL" id="KXB66387.1"/>
    </source>
</evidence>
<organism evidence="1 2">
    <name type="scientific">Aedoeadaptatus coxii</name>
    <dbReference type="NCBI Taxonomy" id="755172"/>
    <lineage>
        <taxon>Bacteria</taxon>
        <taxon>Bacillati</taxon>
        <taxon>Bacillota</taxon>
        <taxon>Tissierellia</taxon>
        <taxon>Tissierellales</taxon>
        <taxon>Peptoniphilaceae</taxon>
        <taxon>Aedoeadaptatus</taxon>
    </lineage>
</organism>
<keyword evidence="2" id="KW-1185">Reference proteome</keyword>
<reference evidence="2" key="1">
    <citation type="submission" date="2016-01" db="EMBL/GenBank/DDBJ databases">
        <authorList>
            <person name="Mitreva M."/>
            <person name="Pepin K.H."/>
            <person name="Mihindukulasuriya K.A."/>
            <person name="Fulton R."/>
            <person name="Fronick C."/>
            <person name="O'Laughlin M."/>
            <person name="Miner T."/>
            <person name="Herter B."/>
            <person name="Rosa B.A."/>
            <person name="Cordes M."/>
            <person name="Tomlinson C."/>
            <person name="Wollam A."/>
            <person name="Palsikar V.B."/>
            <person name="Mardis E.R."/>
            <person name="Wilson R.K."/>
        </authorList>
    </citation>
    <scope>NUCLEOTIDE SEQUENCE [LARGE SCALE GENOMIC DNA]</scope>
    <source>
        <strain evidence="2">DNF00729</strain>
    </source>
</reference>
<protein>
    <submittedName>
        <fullName evidence="1">Uncharacterized protein</fullName>
    </submittedName>
</protein>
<evidence type="ECO:0000313" key="2">
    <source>
        <dbReference type="Proteomes" id="UP000070442"/>
    </source>
</evidence>
<dbReference type="EMBL" id="LSDG01000030">
    <property type="protein sequence ID" value="KXB66387.1"/>
    <property type="molecule type" value="Genomic_DNA"/>
</dbReference>
<dbReference type="AlphaFoldDB" id="A0A134AF81"/>
<accession>A0A134AF81</accession>